<dbReference type="GO" id="GO:0008236">
    <property type="term" value="F:serine-type peptidase activity"/>
    <property type="evidence" value="ECO:0007669"/>
    <property type="project" value="UniProtKB-KW"/>
</dbReference>
<dbReference type="PANTHER" id="PTHR42987">
    <property type="entry name" value="PEPTIDASE S49"/>
    <property type="match status" value="1"/>
</dbReference>
<keyword evidence="4" id="KW-0720">Serine protease</keyword>
<evidence type="ECO:0000313" key="8">
    <source>
        <dbReference type="Proteomes" id="UP000064201"/>
    </source>
</evidence>
<sequence length="321" mass="35487">MGWANENKPGWEREALENLVQAQVIEQRRARRWGIFFKLLFFFYLVALLILVRGGDLGLSGMFESEREPAEHVAVVEVEGLIASSAAANAEDISKVLKEAFEADGTQAVMLRINSGGGSPVQAANVHDEILRLKEKHADIPVYAVIGDVGASAAYYIAVAADEIYASQASMVGSIGVRMDSFGLVDLIDNIGVERRLFTTGENKGFLDPFLPLDDDHVNHLDGVLQGVHEQFVEVVRAGRGDRLVERDDLFNGLIWTGDRSVELGLIDGIGTDRSVARDVIGVVKMVEFKPRRSALQLLFEDLGMAAFQQWMSWETTPQWR</sequence>
<dbReference type="Proteomes" id="UP000064201">
    <property type="component" value="Chromosome"/>
</dbReference>
<dbReference type="KEGG" id="tvr:TVD_06425"/>
<comment type="similarity">
    <text evidence="1">Belongs to the peptidase S49 family.</text>
</comment>
<keyword evidence="5" id="KW-1133">Transmembrane helix</keyword>
<evidence type="ECO:0000259" key="6">
    <source>
        <dbReference type="Pfam" id="PF01343"/>
    </source>
</evidence>
<dbReference type="PANTHER" id="PTHR42987:SF8">
    <property type="entry name" value="PROTEINASE"/>
    <property type="match status" value="1"/>
</dbReference>
<dbReference type="InterPro" id="IPR047272">
    <property type="entry name" value="S49_SppA_C"/>
</dbReference>
<evidence type="ECO:0000256" key="1">
    <source>
        <dbReference type="ARBA" id="ARBA00008683"/>
    </source>
</evidence>
<dbReference type="OrthoDB" id="9764363at2"/>
<accession>A0A0G3G680</accession>
<keyword evidence="5" id="KW-0812">Transmembrane</keyword>
<keyword evidence="2" id="KW-0645">Protease</keyword>
<gene>
    <name evidence="7" type="ORF">TVD_06425</name>
</gene>
<keyword evidence="3" id="KW-0378">Hydrolase</keyword>
<dbReference type="SUPFAM" id="SSF52096">
    <property type="entry name" value="ClpP/crotonase"/>
    <property type="match status" value="1"/>
</dbReference>
<feature type="transmembrane region" description="Helical" evidence="5">
    <location>
        <begin position="35"/>
        <end position="52"/>
    </location>
</feature>
<dbReference type="RefSeq" id="WP_047251130.1">
    <property type="nucleotide sequence ID" value="NZ_CP011367.1"/>
</dbReference>
<dbReference type="InterPro" id="IPR029045">
    <property type="entry name" value="ClpP/crotonase-like_dom_sf"/>
</dbReference>
<organism evidence="7 8">
    <name type="scientific">Thioalkalivibrio versutus</name>
    <dbReference type="NCBI Taxonomy" id="106634"/>
    <lineage>
        <taxon>Bacteria</taxon>
        <taxon>Pseudomonadati</taxon>
        <taxon>Pseudomonadota</taxon>
        <taxon>Gammaproteobacteria</taxon>
        <taxon>Chromatiales</taxon>
        <taxon>Ectothiorhodospiraceae</taxon>
        <taxon>Thioalkalivibrio</taxon>
    </lineage>
</organism>
<evidence type="ECO:0000313" key="7">
    <source>
        <dbReference type="EMBL" id="AKJ95017.1"/>
    </source>
</evidence>
<dbReference type="EMBL" id="CP011367">
    <property type="protein sequence ID" value="AKJ95017.1"/>
    <property type="molecule type" value="Genomic_DNA"/>
</dbReference>
<evidence type="ECO:0000256" key="3">
    <source>
        <dbReference type="ARBA" id="ARBA00022801"/>
    </source>
</evidence>
<dbReference type="Pfam" id="PF01343">
    <property type="entry name" value="Peptidase_S49"/>
    <property type="match status" value="1"/>
</dbReference>
<keyword evidence="8" id="KW-1185">Reference proteome</keyword>
<proteinExistence type="inferred from homology"/>
<evidence type="ECO:0000256" key="4">
    <source>
        <dbReference type="ARBA" id="ARBA00022825"/>
    </source>
</evidence>
<evidence type="ECO:0000256" key="5">
    <source>
        <dbReference type="SAM" id="Phobius"/>
    </source>
</evidence>
<evidence type="ECO:0000256" key="2">
    <source>
        <dbReference type="ARBA" id="ARBA00022670"/>
    </source>
</evidence>
<keyword evidence="5" id="KW-0472">Membrane</keyword>
<dbReference type="InterPro" id="IPR002142">
    <property type="entry name" value="Peptidase_S49"/>
</dbReference>
<dbReference type="Gene3D" id="6.20.330.10">
    <property type="match status" value="1"/>
</dbReference>
<dbReference type="GO" id="GO:0006508">
    <property type="term" value="P:proteolysis"/>
    <property type="evidence" value="ECO:0007669"/>
    <property type="project" value="UniProtKB-KW"/>
</dbReference>
<name>A0A0G3G680_9GAMM</name>
<reference evidence="7 8" key="1">
    <citation type="submission" date="2015-04" db="EMBL/GenBank/DDBJ databases">
        <title>Complete Sequence for the Genome of the Thioalkalivibrio versutus D301.</title>
        <authorList>
            <person name="Mu T."/>
            <person name="Zhou J."/>
            <person name="Xu X."/>
        </authorList>
    </citation>
    <scope>NUCLEOTIDE SEQUENCE [LARGE SCALE GENOMIC DNA]</scope>
    <source>
        <strain evidence="7 8">D301</strain>
    </source>
</reference>
<dbReference type="Gene3D" id="3.90.226.10">
    <property type="entry name" value="2-enoyl-CoA Hydratase, Chain A, domain 1"/>
    <property type="match status" value="1"/>
</dbReference>
<dbReference type="CDD" id="cd07023">
    <property type="entry name" value="S49_Sppa_N_C"/>
    <property type="match status" value="1"/>
</dbReference>
<protein>
    <submittedName>
        <fullName evidence="7">Peptidase S49</fullName>
    </submittedName>
</protein>
<dbReference type="AlphaFoldDB" id="A0A0G3G680"/>
<dbReference type="PATRIC" id="fig|106634.4.peg.1314"/>
<dbReference type="STRING" id="106634.TVD_06425"/>
<feature type="domain" description="Peptidase S49" evidence="6">
    <location>
        <begin position="135"/>
        <end position="277"/>
    </location>
</feature>